<feature type="compositionally biased region" description="Acidic residues" evidence="13">
    <location>
        <begin position="1950"/>
        <end position="1960"/>
    </location>
</feature>
<evidence type="ECO:0000259" key="15">
    <source>
        <dbReference type="PROSITE" id="PS51455"/>
    </source>
</evidence>
<protein>
    <recommendedName>
        <fullName evidence="2">1-phosphatidylinositol-3-phosphate 5-kinase</fullName>
        <ecNumber evidence="2">2.7.1.150</ecNumber>
    </recommendedName>
    <alternativeName>
        <fullName evidence="10">Type III PIP kinase</fullName>
    </alternativeName>
</protein>
<evidence type="ECO:0000259" key="14">
    <source>
        <dbReference type="PROSITE" id="PS50178"/>
    </source>
</evidence>
<feature type="compositionally biased region" description="Low complexity" evidence="13">
    <location>
        <begin position="221"/>
        <end position="232"/>
    </location>
</feature>
<evidence type="ECO:0000256" key="13">
    <source>
        <dbReference type="SAM" id="MobiDB-lite"/>
    </source>
</evidence>
<feature type="compositionally biased region" description="Basic residues" evidence="13">
    <location>
        <begin position="1899"/>
        <end position="1910"/>
    </location>
</feature>
<feature type="domain" description="PIPK" evidence="15">
    <location>
        <begin position="2103"/>
        <end position="2421"/>
    </location>
</feature>
<feature type="compositionally biased region" description="Basic residues" evidence="13">
    <location>
        <begin position="578"/>
        <end position="590"/>
    </location>
</feature>
<dbReference type="GO" id="GO:0000285">
    <property type="term" value="F:1-phosphatidylinositol-3-phosphate 5-kinase activity"/>
    <property type="evidence" value="ECO:0007669"/>
    <property type="project" value="UniProtKB-EC"/>
</dbReference>
<evidence type="ECO:0000256" key="4">
    <source>
        <dbReference type="ARBA" id="ARBA00022723"/>
    </source>
</evidence>
<dbReference type="Proteomes" id="UP000310687">
    <property type="component" value="Unassembled WGS sequence"/>
</dbReference>
<feature type="region of interest" description="Disordered" evidence="13">
    <location>
        <begin position="1760"/>
        <end position="1867"/>
    </location>
</feature>
<evidence type="ECO:0000256" key="7">
    <source>
        <dbReference type="ARBA" id="ARBA00022777"/>
    </source>
</evidence>
<feature type="compositionally biased region" description="Low complexity" evidence="13">
    <location>
        <begin position="2011"/>
        <end position="2024"/>
    </location>
</feature>
<dbReference type="SMART" id="SM00064">
    <property type="entry name" value="FYVE"/>
    <property type="match status" value="1"/>
</dbReference>
<organism evidence="16 17">
    <name type="scientific">Aureobasidium pullulans</name>
    <name type="common">Black yeast</name>
    <name type="synonym">Pullularia pullulans</name>
    <dbReference type="NCBI Taxonomy" id="5580"/>
    <lineage>
        <taxon>Eukaryota</taxon>
        <taxon>Fungi</taxon>
        <taxon>Dikarya</taxon>
        <taxon>Ascomycota</taxon>
        <taxon>Pezizomycotina</taxon>
        <taxon>Dothideomycetes</taxon>
        <taxon>Dothideomycetidae</taxon>
        <taxon>Dothideales</taxon>
        <taxon>Saccotheciaceae</taxon>
        <taxon>Aureobasidium</taxon>
    </lineage>
</organism>
<dbReference type="PROSITE" id="PS50178">
    <property type="entry name" value="ZF_FYVE"/>
    <property type="match status" value="1"/>
</dbReference>
<keyword evidence="3 12" id="KW-0808">Transferase</keyword>
<dbReference type="SUPFAM" id="SSF52029">
    <property type="entry name" value="GroEL apical domain-like"/>
    <property type="match status" value="1"/>
</dbReference>
<evidence type="ECO:0000313" key="17">
    <source>
        <dbReference type="Proteomes" id="UP000310687"/>
    </source>
</evidence>
<dbReference type="PANTHER" id="PTHR45748:SF7">
    <property type="entry name" value="1-PHOSPHATIDYLINOSITOL 3-PHOSPHATE 5-KINASE-RELATED"/>
    <property type="match status" value="1"/>
</dbReference>
<feature type="compositionally biased region" description="Basic and acidic residues" evidence="13">
    <location>
        <begin position="1602"/>
        <end position="1623"/>
    </location>
</feature>
<keyword evidence="5 12" id="KW-0547">Nucleotide-binding</keyword>
<feature type="region of interest" description="Disordered" evidence="13">
    <location>
        <begin position="193"/>
        <end position="348"/>
    </location>
</feature>
<dbReference type="InterPro" id="IPR000306">
    <property type="entry name" value="Znf_FYVE"/>
</dbReference>
<feature type="region of interest" description="Disordered" evidence="13">
    <location>
        <begin position="1932"/>
        <end position="2027"/>
    </location>
</feature>
<dbReference type="FunFam" id="3.30.810.10:FF:000001">
    <property type="entry name" value="1-phosphatidylinositol 3-phosphate 5-kinase FAB1"/>
    <property type="match status" value="1"/>
</dbReference>
<dbReference type="EMBL" id="QZAL01000017">
    <property type="protein sequence ID" value="THW48637.1"/>
    <property type="molecule type" value="Genomic_DNA"/>
</dbReference>
<feature type="compositionally biased region" description="Basic and acidic residues" evidence="13">
    <location>
        <begin position="324"/>
        <end position="344"/>
    </location>
</feature>
<evidence type="ECO:0000256" key="9">
    <source>
        <dbReference type="ARBA" id="ARBA00022840"/>
    </source>
</evidence>
<dbReference type="Gene3D" id="3.30.800.10">
    <property type="entry name" value="Phosphatidylinositol Phosphate Kinase II Beta"/>
    <property type="match status" value="1"/>
</dbReference>
<dbReference type="FunFam" id="3.30.40.10:FF:000283">
    <property type="entry name" value="1-phosphatidylinositol-3-phosphate 5-kinase (Fab1)"/>
    <property type="match status" value="1"/>
</dbReference>
<dbReference type="FunFam" id="3.50.7.10:FF:000007">
    <property type="entry name" value="1-phosphatidylinositol 3-phosphate 5-kinase isoform X1"/>
    <property type="match status" value="1"/>
</dbReference>
<feature type="region of interest" description="Disordered" evidence="13">
    <location>
        <begin position="372"/>
        <end position="401"/>
    </location>
</feature>
<accession>A0A4S8YDW0</accession>
<evidence type="ECO:0000256" key="1">
    <source>
        <dbReference type="ARBA" id="ARBA00000768"/>
    </source>
</evidence>
<dbReference type="GO" id="GO:0005524">
    <property type="term" value="F:ATP binding"/>
    <property type="evidence" value="ECO:0007669"/>
    <property type="project" value="UniProtKB-UniRule"/>
</dbReference>
<evidence type="ECO:0000256" key="5">
    <source>
        <dbReference type="ARBA" id="ARBA00022741"/>
    </source>
</evidence>
<dbReference type="Gene3D" id="3.30.40.10">
    <property type="entry name" value="Zinc/RING finger domain, C3HC4 (zinc finger)"/>
    <property type="match status" value="1"/>
</dbReference>
<feature type="compositionally biased region" description="Low complexity" evidence="13">
    <location>
        <begin position="57"/>
        <end position="69"/>
    </location>
</feature>
<dbReference type="GO" id="GO:0008270">
    <property type="term" value="F:zinc ion binding"/>
    <property type="evidence" value="ECO:0007669"/>
    <property type="project" value="UniProtKB-KW"/>
</dbReference>
<dbReference type="GO" id="GO:0000329">
    <property type="term" value="C:fungal-type vacuole membrane"/>
    <property type="evidence" value="ECO:0007669"/>
    <property type="project" value="TreeGrafter"/>
</dbReference>
<feature type="region of interest" description="Disordered" evidence="13">
    <location>
        <begin position="1602"/>
        <end position="1629"/>
    </location>
</feature>
<evidence type="ECO:0000256" key="8">
    <source>
        <dbReference type="ARBA" id="ARBA00022833"/>
    </source>
</evidence>
<dbReference type="CDD" id="cd17300">
    <property type="entry name" value="PIPKc_PIKfyve"/>
    <property type="match status" value="1"/>
</dbReference>
<dbReference type="CDD" id="cd03334">
    <property type="entry name" value="Fab1_TCP"/>
    <property type="match status" value="1"/>
</dbReference>
<reference evidence="16 17" key="1">
    <citation type="submission" date="2018-10" db="EMBL/GenBank/DDBJ databases">
        <title>Fifty Aureobasidium pullulans genomes reveal a recombining polyextremotolerant generalist.</title>
        <authorList>
            <person name="Gostincar C."/>
            <person name="Turk M."/>
            <person name="Zajc J."/>
            <person name="Gunde-Cimerman N."/>
        </authorList>
    </citation>
    <scope>NUCLEOTIDE SEQUENCE [LARGE SCALE GENOMIC DNA]</scope>
    <source>
        <strain evidence="16 17">EXF-11013</strain>
    </source>
</reference>
<feature type="region of interest" description="Disordered" evidence="13">
    <location>
        <begin position="1892"/>
        <end position="1914"/>
    </location>
</feature>
<feature type="compositionally biased region" description="Polar residues" evidence="13">
    <location>
        <begin position="386"/>
        <end position="401"/>
    </location>
</feature>
<dbReference type="SUPFAM" id="SSF57903">
    <property type="entry name" value="FYVE/PHD zinc finger"/>
    <property type="match status" value="1"/>
</dbReference>
<keyword evidence="8" id="KW-0862">Zinc</keyword>
<dbReference type="InterPro" id="IPR002423">
    <property type="entry name" value="Cpn60/GroEL/TCP-1"/>
</dbReference>
<feature type="compositionally biased region" description="Polar residues" evidence="13">
    <location>
        <begin position="241"/>
        <end position="281"/>
    </location>
</feature>
<feature type="domain" description="FYVE-type" evidence="14">
    <location>
        <begin position="432"/>
        <end position="491"/>
    </location>
</feature>
<evidence type="ECO:0000256" key="10">
    <source>
        <dbReference type="ARBA" id="ARBA00075294"/>
    </source>
</evidence>
<feature type="compositionally biased region" description="Basic and acidic residues" evidence="13">
    <location>
        <begin position="1832"/>
        <end position="1846"/>
    </location>
</feature>
<name>A0A4S8YDW0_AURPU</name>
<dbReference type="EC" id="2.7.1.150" evidence="2"/>
<dbReference type="SMART" id="SM00330">
    <property type="entry name" value="PIPKc"/>
    <property type="match status" value="1"/>
</dbReference>
<dbReference type="Gene3D" id="3.50.7.10">
    <property type="entry name" value="GroEL"/>
    <property type="match status" value="1"/>
</dbReference>
<comment type="caution">
    <text evidence="16">The sequence shown here is derived from an EMBL/GenBank/DDBJ whole genome shotgun (WGS) entry which is preliminary data.</text>
</comment>
<dbReference type="InterPro" id="IPR027483">
    <property type="entry name" value="PInositol-4-P-4/5-kinase_C_sf"/>
</dbReference>
<proteinExistence type="predicted"/>
<dbReference type="InterPro" id="IPR017455">
    <property type="entry name" value="Znf_FYVE-rel"/>
</dbReference>
<feature type="compositionally biased region" description="Polar residues" evidence="13">
    <location>
        <begin position="130"/>
        <end position="157"/>
    </location>
</feature>
<dbReference type="InterPro" id="IPR044769">
    <property type="entry name" value="PIKfyve_PIPKc"/>
</dbReference>
<evidence type="ECO:0000256" key="11">
    <source>
        <dbReference type="PROSITE-ProRule" id="PRU00091"/>
    </source>
</evidence>
<evidence type="ECO:0000256" key="3">
    <source>
        <dbReference type="ARBA" id="ARBA00022679"/>
    </source>
</evidence>
<feature type="region of interest" description="Disordered" evidence="13">
    <location>
        <begin position="29"/>
        <end position="157"/>
    </location>
</feature>
<dbReference type="GO" id="GO:0010008">
    <property type="term" value="C:endosome membrane"/>
    <property type="evidence" value="ECO:0007669"/>
    <property type="project" value="TreeGrafter"/>
</dbReference>
<feature type="region of interest" description="Disordered" evidence="13">
    <location>
        <begin position="707"/>
        <end position="734"/>
    </location>
</feature>
<dbReference type="InterPro" id="IPR011011">
    <property type="entry name" value="Znf_FYVE_PHD"/>
</dbReference>
<evidence type="ECO:0000256" key="12">
    <source>
        <dbReference type="PROSITE-ProRule" id="PRU00781"/>
    </source>
</evidence>
<evidence type="ECO:0000256" key="6">
    <source>
        <dbReference type="ARBA" id="ARBA00022771"/>
    </source>
</evidence>
<keyword evidence="9 12" id="KW-0067">ATP-binding</keyword>
<dbReference type="Pfam" id="PF01363">
    <property type="entry name" value="FYVE"/>
    <property type="match status" value="1"/>
</dbReference>
<feature type="region of interest" description="Disordered" evidence="13">
    <location>
        <begin position="497"/>
        <end position="534"/>
    </location>
</feature>
<gene>
    <name evidence="16" type="ORF">D6D22_02077</name>
</gene>
<dbReference type="PANTHER" id="PTHR45748">
    <property type="entry name" value="1-PHOSPHATIDYLINOSITOL 3-PHOSPHATE 5-KINASE-RELATED"/>
    <property type="match status" value="1"/>
</dbReference>
<dbReference type="InterPro" id="IPR027409">
    <property type="entry name" value="GroEL-like_apical_dom_sf"/>
</dbReference>
<keyword evidence="7 12" id="KW-0418">Kinase</keyword>
<feature type="compositionally biased region" description="Basic and acidic residues" evidence="13">
    <location>
        <begin position="1932"/>
        <end position="1942"/>
    </location>
</feature>
<dbReference type="FunFam" id="3.30.800.10:FF:000005">
    <property type="entry name" value="1-phosphatidylinositol-3-phosphate 5-kinase (Fab1)"/>
    <property type="match status" value="1"/>
</dbReference>
<feature type="compositionally biased region" description="Low complexity" evidence="13">
    <location>
        <begin position="1820"/>
        <end position="1829"/>
    </location>
</feature>
<evidence type="ECO:0000313" key="16">
    <source>
        <dbReference type="EMBL" id="THW48637.1"/>
    </source>
</evidence>
<dbReference type="PROSITE" id="PS51455">
    <property type="entry name" value="PIPK"/>
    <property type="match status" value="1"/>
</dbReference>
<comment type="catalytic activity">
    <reaction evidence="1">
        <text>a 1,2-diacyl-sn-glycero-3-phospho-(1D-myo-inositol-3-phosphate) + ATP = a 1,2-diacyl-sn-glycero-3-phospho-(1D-myo-inositol-3,5-bisphosphate) + ADP + H(+)</text>
        <dbReference type="Rhea" id="RHEA:13609"/>
        <dbReference type="ChEBI" id="CHEBI:15378"/>
        <dbReference type="ChEBI" id="CHEBI:30616"/>
        <dbReference type="ChEBI" id="CHEBI:57923"/>
        <dbReference type="ChEBI" id="CHEBI:58088"/>
        <dbReference type="ChEBI" id="CHEBI:456216"/>
        <dbReference type="EC" id="2.7.1.150"/>
    </reaction>
</comment>
<keyword evidence="6 11" id="KW-0863">Zinc-finger</keyword>
<dbReference type="Gene3D" id="3.30.810.10">
    <property type="entry name" value="2-Layer Sandwich"/>
    <property type="match status" value="1"/>
</dbReference>
<feature type="region of interest" description="Disordered" evidence="13">
    <location>
        <begin position="1710"/>
        <end position="1747"/>
    </location>
</feature>
<evidence type="ECO:0000256" key="2">
    <source>
        <dbReference type="ARBA" id="ARBA00012009"/>
    </source>
</evidence>
<feature type="region of interest" description="Disordered" evidence="13">
    <location>
        <begin position="2460"/>
        <end position="2481"/>
    </location>
</feature>
<dbReference type="InterPro" id="IPR013083">
    <property type="entry name" value="Znf_RING/FYVE/PHD"/>
</dbReference>
<dbReference type="Pfam" id="PF00118">
    <property type="entry name" value="Cpn60_TCP1"/>
    <property type="match status" value="1"/>
</dbReference>
<feature type="compositionally biased region" description="Polar residues" evidence="13">
    <location>
        <begin position="556"/>
        <end position="571"/>
    </location>
</feature>
<feature type="compositionally biased region" description="Polar residues" evidence="13">
    <location>
        <begin position="88"/>
        <end position="100"/>
    </location>
</feature>
<dbReference type="InterPro" id="IPR002498">
    <property type="entry name" value="PInositol-4-P-4/5-kinase_core"/>
</dbReference>
<feature type="region of interest" description="Disordered" evidence="13">
    <location>
        <begin position="555"/>
        <end position="601"/>
    </location>
</feature>
<dbReference type="Pfam" id="PF01504">
    <property type="entry name" value="PIP5K"/>
    <property type="match status" value="1"/>
</dbReference>
<feature type="compositionally biased region" description="Basic and acidic residues" evidence="13">
    <location>
        <begin position="74"/>
        <end position="87"/>
    </location>
</feature>
<feature type="compositionally biased region" description="Basic and acidic residues" evidence="13">
    <location>
        <begin position="2000"/>
        <end position="2010"/>
    </location>
</feature>
<dbReference type="InterPro" id="IPR027484">
    <property type="entry name" value="PInositol-4-P-5-kinase_N"/>
</dbReference>
<dbReference type="GO" id="GO:0046854">
    <property type="term" value="P:phosphatidylinositol phosphate biosynthetic process"/>
    <property type="evidence" value="ECO:0007669"/>
    <property type="project" value="TreeGrafter"/>
</dbReference>
<keyword evidence="4" id="KW-0479">Metal-binding</keyword>
<dbReference type="SUPFAM" id="SSF56104">
    <property type="entry name" value="SAICAR synthase-like"/>
    <property type="match status" value="1"/>
</dbReference>
<sequence>MNIYTYQYTCATSLGNKAPYLSSIEQTAGRHNSKRCPYNLDPPAERPEMPTVGKMNSSPTSRRASLSSLNSPTVDKEALQKELDHIHTTASRSDTLTSFSDFERSRTSSPRVPGPKDLVSGRISGLYSRLRQSVGASSPASDVSIRPSSRGSFNVPDTASLRSFSKLESPTLFRSNHVSRPSDASAAIAETDFAPTHSIPSSAVHSRPGSRDLSRSALHTAASSPSARRASPPGQPRHSESNQAQHSAESKRLSQNMDGKRLSQNIEGKRSSVNLENSRPSQNHDGKRLSQSDAPFMGARTERPTIMIQPERTDSPSSMAPSADRFDSDASSRTRSHSQHERPPLRVSVSHLPGLRISQASVVDGVLDTSSVLGTKPSTPMPDVQPNFNGNMQNRRAPQRDAQSLETLEKRSTTIPAHLKRRVISKEFWMKDENARDCFYCGDPFSTFRRKHHCRTCGQIFDAKCTVTVPGKPFGQSGTLRLCKPCDAMIYGSDDDSTVFSDSDEPVKSPISASHSQDQDVFKPNDPALATPSIGIPVSRRNREAKRRSAVIEFDTQPTLARPSSSRSLKSMTGRPHSSSHKRHHSRHQSVRPLKTPAEERGPFYQNIADTRRKPPFTAFHNDNIIDPDLAPYLSDDASDVDDQSSLYATISDIPGPSSLDNERPGFAGLLSSAVKKGRSRRGDRSVGGHSLRASRDLEHLMAVHKHLSKSRKTRNPSIGSIGVSRPSPRRSRSQNMMKTYEVGANETSAYEIFKPILADQAQVKRSSGMHGSNAPAIELNRASLQHVERLLTQLLKESEIPRRRHWQKALMPILLQCPNDVDPDVQNGDDMDIRNYIKIKKVPGGKPGDTSYVSGVVFSKNIALKDMRRSFVRPRIAIISFAIEYARHNTHYLSLQPVIAQEKEYLSNLVGRIAALKPQILLVQRNVSGIALNMLERAGITVVYNIKESVLAAVARMTETEVIKSMDKLSIDPAGLGHCSNFDVKTYVHGKTRKTFIWISGCPPELGCTIVLRGAEMEVLRQIKRITEFMCYVVYNLKLETCLMRDEFVLIPSSISTAKSTPPNINIAATKTADIVHAPVTPTTQLHDGYEITVPELEANPEVDQSENKPNALNHLVDAARHVVPEPTVTAQEDIDDESMPSQYRELIETARTRLISSSPFVKFPEPILLAKVQDQERKVEQTKRLRDRYDAFELETDRNEKASEDRQEDIAQMEKFKMVVPDMISEAVPANQTKPVRSFLRDIHEAQYQMALHEYGIKKRQWESFFSISNNNPFNPFSHQNIFVLHSLVSNALSFPCAGPEVLGLSFYAGWGNAELGLEEDLTLGQFVEETCATAATACKQCSHRMFDHHRQYVHGTGQISVSVKRFPSKFQNLHNTILMWSTCKICQQETTWIPMSDNTWKYSFGKYLELSFWSTPLKPRAGVCPHDIHKDFVRCFAFQGLAVRIQWDNVDLYEVMVPTPTINWEVTAGLELKNQLFMHFQTRLTAFIASVRGRLNSINLSTVAPEKQADAAATLEKLAQKVDTDHEALLQKLQDKYMASKFYEIIPLNRAVRMMDEKALWWDDEFTDFEAKFFPSENDIRRLATLQLKKLFLDRGEATGTSHHDLSDADEGMEMKERPHSGMGLTDEDLQSEKAQHMLTSVVEEHGHSQPDSEPNGEMKKLHEAGPVNMEVPDALILSKQLSPSEIEQAVEREDVKHLDLAIPSAFSEPPADQETPRAESGPFEGDTPESKSPEAFVTEPKPLNSSILERIEQMRSAATGPDAGMPESRIPRLVRTRGPISPPLGRTQSQPDGIPKRNVDSTPEMPTIHAVASGESSGTTTPTPGKHQNKDLAKSIELRLSDRLGGGYSKNGRTQPSLIPRSVPSKAFDTTTRVSALAKHFEQLSREFEKERLRERKQRAARRRQVRANPLASSKPVVEVYRDAREAVGEKTEAEAPEPHQTSTDETSEPQMEDIPDSNQETAEEPHDTDDATDNEMAESTTGQTDTDAEGDTTDNEMHMPLRPDMSEAGSISGTGSIASPHDVDSHLELTLPKHEKNSLMKMLTSFWSERSASGWKALDYPLHTNEHVFDDSDIIVREDEPASVIALALSSADYMAKLREFRGNPRSNGHGHHGHTESQSSFNFAADISSNDASQQSAIEASLISETGTHMKYSFSHNTVRATCKIFYAESFDALRRKCGVSERFVESLSRCAKWDSKGGKTKSLFLKTLDDRFVIKSLQEVELKAFTKFAPDYFAFCAQSLFHGVPSVIAKMFGLFQVELRNPNNGVEFSSYLLVMENLFYNRNPTRKFDLKGSMRNRKIESTGLPDEVLLDENLVETIFEKPLFVREHARKLLKASVWNDTMWLCRQNVMDYSLMAGFDDEKKQLVVGIIDCIRTYTWDKKLESWIKDRGKNKPTITSPKDYRNRFRVSMMQYVLQAPTVWHSFLAPGLPVTGVTFNSGGGVEVTRNGVPPAVAAQGSEGRSVAGSWEERSTADEERRAALTAEGNVLDDATIREMSTMSFV</sequence>